<protein>
    <submittedName>
        <fullName evidence="1">Coenzyme PQQ synthesis protein D (PqqD)</fullName>
    </submittedName>
</protein>
<keyword evidence="2" id="KW-1185">Reference proteome</keyword>
<dbReference type="AlphaFoldDB" id="A0A1R3WCR9"/>
<dbReference type="Pfam" id="PF05402">
    <property type="entry name" value="PqqD"/>
    <property type="match status" value="1"/>
</dbReference>
<dbReference type="Proteomes" id="UP000186997">
    <property type="component" value="Unassembled WGS sequence"/>
</dbReference>
<evidence type="ECO:0000313" key="2">
    <source>
        <dbReference type="Proteomes" id="UP000186997"/>
    </source>
</evidence>
<sequence>MNFAGLDAPLRVAQPDVVRPLLDPVIGGWPFSAVPCADLHAKPAFATLRPRDAKKWRLEAPLAGKPAADHNPVNAICDLVVEMSWERLRSRPDLLCLHAAALTFDDRLVIFPNARRAGKSLLSATLAHAGHEVFSDDFVPLAVDPQSGVISGMANGIAPRLRMPLPDNLSATLDSWIMDRIAVRNKQYGYLTGIDLPQSGTVAPVGAIVVLEGDPTMTAPASLTPVTQEEAMASLVTQNFGRQVHAGAILRVADALTRTVPVLRLRYNRVEDAAALLHETPLLRDLPAAQMAKADLSGTLPLAPLDLPDVVVDRPVDLDGYFAKLPDFTALETGTAMYLADGDGFAIHRLNSVSAIIWTLLDEGLTGAEMVEVMQGLYVEISEEQLRADVAGALAFMWQQRLIAPS</sequence>
<accession>A0A1R3WCR9</accession>
<dbReference type="InterPro" id="IPR027417">
    <property type="entry name" value="P-loop_NTPase"/>
</dbReference>
<gene>
    <name evidence="1" type="ORF">SAMN05421665_0269</name>
</gene>
<dbReference type="InterPro" id="IPR008792">
    <property type="entry name" value="PQQD"/>
</dbReference>
<dbReference type="EMBL" id="FTPR01000001">
    <property type="protein sequence ID" value="SIT75871.1"/>
    <property type="molecule type" value="Genomic_DNA"/>
</dbReference>
<dbReference type="Gene3D" id="1.10.10.1150">
    <property type="entry name" value="Coenzyme PQQ synthesis protein D (PqqD)"/>
    <property type="match status" value="1"/>
</dbReference>
<evidence type="ECO:0000313" key="1">
    <source>
        <dbReference type="EMBL" id="SIT75871.1"/>
    </source>
</evidence>
<name>A0A1R3WCR9_9RHOB</name>
<reference evidence="2" key="1">
    <citation type="submission" date="2017-01" db="EMBL/GenBank/DDBJ databases">
        <authorList>
            <person name="Varghese N."/>
            <person name="Submissions S."/>
        </authorList>
    </citation>
    <scope>NUCLEOTIDE SEQUENCE [LARGE SCALE GENOMIC DNA]</scope>
    <source>
        <strain evidence="2">DSM 29591</strain>
    </source>
</reference>
<dbReference type="Gene3D" id="3.40.50.300">
    <property type="entry name" value="P-loop containing nucleotide triphosphate hydrolases"/>
    <property type="match status" value="1"/>
</dbReference>
<proteinExistence type="predicted"/>
<dbReference type="STRING" id="287098.SAMN05421665_0269"/>
<dbReference type="InterPro" id="IPR041881">
    <property type="entry name" value="PqqD_sf"/>
</dbReference>
<organism evidence="1 2">
    <name type="scientific">Yoonia rosea</name>
    <dbReference type="NCBI Taxonomy" id="287098"/>
    <lineage>
        <taxon>Bacteria</taxon>
        <taxon>Pseudomonadati</taxon>
        <taxon>Pseudomonadota</taxon>
        <taxon>Alphaproteobacteria</taxon>
        <taxon>Rhodobacterales</taxon>
        <taxon>Paracoccaceae</taxon>
        <taxon>Yoonia</taxon>
    </lineage>
</organism>